<dbReference type="AlphaFoldDB" id="A0A0N7JH86"/>
<sequence length="69" mass="7341">MPGFAGAELSVRELEMRDVLHGAVEDGDRAVSLALASAPERQQPRGSIRTVHGELMLKSVAMLMGPLQG</sequence>
<evidence type="ECO:0000313" key="2">
    <source>
        <dbReference type="Proteomes" id="UP000056905"/>
    </source>
</evidence>
<accession>A0A0N7JH86</accession>
<dbReference type="Proteomes" id="UP000056905">
    <property type="component" value="Chromosome"/>
</dbReference>
<dbReference type="KEGG" id="chq:AQ619_04635"/>
<protein>
    <submittedName>
        <fullName evidence="1">Uncharacterized protein</fullName>
    </submittedName>
</protein>
<organism evidence="1 2">
    <name type="scientific">Caulobacter henricii</name>
    <dbReference type="NCBI Taxonomy" id="69395"/>
    <lineage>
        <taxon>Bacteria</taxon>
        <taxon>Pseudomonadati</taxon>
        <taxon>Pseudomonadota</taxon>
        <taxon>Alphaproteobacteria</taxon>
        <taxon>Caulobacterales</taxon>
        <taxon>Caulobacteraceae</taxon>
        <taxon>Caulobacter</taxon>
    </lineage>
</organism>
<dbReference type="EMBL" id="CP013002">
    <property type="protein sequence ID" value="ALL12698.1"/>
    <property type="molecule type" value="Genomic_DNA"/>
</dbReference>
<name>A0A0N7JH86_9CAUL</name>
<reference evidence="1 2" key="1">
    <citation type="submission" date="2015-10" db="EMBL/GenBank/DDBJ databases">
        <title>Conservation of the essential genome among Caulobacter and Brevundimonas species.</title>
        <authorList>
            <person name="Scott D."/>
            <person name="Ely B."/>
        </authorList>
    </citation>
    <scope>NUCLEOTIDE SEQUENCE [LARGE SCALE GENOMIC DNA]</scope>
    <source>
        <strain evidence="1 2">CB4</strain>
    </source>
</reference>
<gene>
    <name evidence="1" type="ORF">AQ619_04635</name>
</gene>
<proteinExistence type="predicted"/>
<evidence type="ECO:0000313" key="1">
    <source>
        <dbReference type="EMBL" id="ALL12698.1"/>
    </source>
</evidence>
<keyword evidence="2" id="KW-1185">Reference proteome</keyword>